<evidence type="ECO:0000256" key="6">
    <source>
        <dbReference type="ARBA" id="ARBA00023239"/>
    </source>
</evidence>
<dbReference type="GO" id="GO:0004114">
    <property type="term" value="F:3',5'-cyclic-nucleotide phosphodiesterase activity"/>
    <property type="evidence" value="ECO:0007669"/>
    <property type="project" value="InterPro"/>
</dbReference>
<dbReference type="GO" id="GO:0007168">
    <property type="term" value="P:receptor guanylyl cyclase signaling pathway"/>
    <property type="evidence" value="ECO:0007669"/>
    <property type="project" value="TreeGrafter"/>
</dbReference>
<dbReference type="InterPro" id="IPR036971">
    <property type="entry name" value="PDEase_catalytic_dom_sf"/>
</dbReference>
<dbReference type="GO" id="GO:0035556">
    <property type="term" value="P:intracellular signal transduction"/>
    <property type="evidence" value="ECO:0007669"/>
    <property type="project" value="InterPro"/>
</dbReference>
<dbReference type="GO" id="GO:0000166">
    <property type="term" value="F:nucleotide binding"/>
    <property type="evidence" value="ECO:0007669"/>
    <property type="project" value="UniProtKB-KW"/>
</dbReference>
<dbReference type="AlphaFoldDB" id="A0AAD2FJZ0"/>
<dbReference type="Proteomes" id="UP001295423">
    <property type="component" value="Unassembled WGS sequence"/>
</dbReference>
<dbReference type="Pfam" id="PF00211">
    <property type="entry name" value="Guanylate_cyc"/>
    <property type="match status" value="1"/>
</dbReference>
<evidence type="ECO:0000256" key="1">
    <source>
        <dbReference type="ARBA" id="ARBA00004370"/>
    </source>
</evidence>
<keyword evidence="4 7" id="KW-1133">Transmembrane helix</keyword>
<evidence type="ECO:0000256" key="4">
    <source>
        <dbReference type="ARBA" id="ARBA00022989"/>
    </source>
</evidence>
<keyword evidence="5 7" id="KW-0472">Membrane</keyword>
<protein>
    <recommendedName>
        <fullName evidence="8">Guanylate cyclase domain-containing protein</fullName>
    </recommendedName>
</protein>
<organism evidence="9 10">
    <name type="scientific">Cylindrotheca closterium</name>
    <dbReference type="NCBI Taxonomy" id="2856"/>
    <lineage>
        <taxon>Eukaryota</taxon>
        <taxon>Sar</taxon>
        <taxon>Stramenopiles</taxon>
        <taxon>Ochrophyta</taxon>
        <taxon>Bacillariophyta</taxon>
        <taxon>Bacillariophyceae</taxon>
        <taxon>Bacillariophycidae</taxon>
        <taxon>Bacillariales</taxon>
        <taxon>Bacillariaceae</taxon>
        <taxon>Cylindrotheca</taxon>
    </lineage>
</organism>
<dbReference type="InterPro" id="IPR002073">
    <property type="entry name" value="PDEase_catalytic_dom"/>
</dbReference>
<feature type="transmembrane region" description="Helical" evidence="7">
    <location>
        <begin position="62"/>
        <end position="83"/>
    </location>
</feature>
<dbReference type="Gene3D" id="3.30.70.1230">
    <property type="entry name" value="Nucleotide cyclase"/>
    <property type="match status" value="1"/>
</dbReference>
<dbReference type="InterPro" id="IPR003607">
    <property type="entry name" value="HD/PDEase_dom"/>
</dbReference>
<feature type="domain" description="Guanylate cyclase" evidence="8">
    <location>
        <begin position="518"/>
        <end position="652"/>
    </location>
</feature>
<dbReference type="EMBL" id="CAKOGP040000557">
    <property type="protein sequence ID" value="CAJ1936599.1"/>
    <property type="molecule type" value="Genomic_DNA"/>
</dbReference>
<evidence type="ECO:0000256" key="3">
    <source>
        <dbReference type="ARBA" id="ARBA00022741"/>
    </source>
</evidence>
<dbReference type="Pfam" id="PF00233">
    <property type="entry name" value="PDEase_I"/>
    <property type="match status" value="1"/>
</dbReference>
<comment type="caution">
    <text evidence="9">The sequence shown here is derived from an EMBL/GenBank/DDBJ whole genome shotgun (WGS) entry which is preliminary data.</text>
</comment>
<name>A0AAD2FJZ0_9STRA</name>
<keyword evidence="3" id="KW-0547">Nucleotide-binding</keyword>
<evidence type="ECO:0000313" key="9">
    <source>
        <dbReference type="EMBL" id="CAJ1936599.1"/>
    </source>
</evidence>
<proteinExistence type="predicted"/>
<feature type="transmembrane region" description="Helical" evidence="7">
    <location>
        <begin position="419"/>
        <end position="445"/>
    </location>
</feature>
<dbReference type="GO" id="GO:0005886">
    <property type="term" value="C:plasma membrane"/>
    <property type="evidence" value="ECO:0007669"/>
    <property type="project" value="TreeGrafter"/>
</dbReference>
<dbReference type="SUPFAM" id="SSF55073">
    <property type="entry name" value="Nucleotide cyclase"/>
    <property type="match status" value="1"/>
</dbReference>
<evidence type="ECO:0000256" key="7">
    <source>
        <dbReference type="SAM" id="Phobius"/>
    </source>
</evidence>
<dbReference type="GO" id="GO:0004383">
    <property type="term" value="F:guanylate cyclase activity"/>
    <property type="evidence" value="ECO:0007669"/>
    <property type="project" value="TreeGrafter"/>
</dbReference>
<dbReference type="CDD" id="cd07302">
    <property type="entry name" value="CHD"/>
    <property type="match status" value="1"/>
</dbReference>
<dbReference type="SUPFAM" id="SSF109604">
    <property type="entry name" value="HD-domain/PDEase-like"/>
    <property type="match status" value="1"/>
</dbReference>
<dbReference type="GO" id="GO:0004016">
    <property type="term" value="F:adenylate cyclase activity"/>
    <property type="evidence" value="ECO:0007669"/>
    <property type="project" value="TreeGrafter"/>
</dbReference>
<dbReference type="SMART" id="SM00044">
    <property type="entry name" value="CYCc"/>
    <property type="match status" value="1"/>
</dbReference>
<dbReference type="InterPro" id="IPR001054">
    <property type="entry name" value="A/G_cyclase"/>
</dbReference>
<gene>
    <name evidence="9" type="ORF">CYCCA115_LOCUS5272</name>
</gene>
<keyword evidence="6" id="KW-0456">Lyase</keyword>
<dbReference type="InterPro" id="IPR029787">
    <property type="entry name" value="Nucleotide_cyclase"/>
</dbReference>
<dbReference type="PROSITE" id="PS50125">
    <property type="entry name" value="GUANYLATE_CYCLASE_2"/>
    <property type="match status" value="1"/>
</dbReference>
<sequence>MDTSTRSRFSSIRKFDSDLTSDFDVSFSVEPSNDSNSDSRDEVQEVRQLVQKEENDASHWRYAITLLLVLVASVVSGLTWHFLREEESKAFETAVDQFSKALADSTYQQQEDIREAYNSFADTLSNWVATAENVSWPFVTLPLFESYARHALKISGTEVFAVFPLVSHENREAWVNYTIANYEDMVQQAHMIGKGNLESLVGGGFHPYIARPSPNGFIEDIERDQYFPMWHFSPPPFTHGAINWNVQSVDAFRDVVDALLLLKNETVISPVRPYTTAGMSMSQEEHEAMHSTLKDSSTEHPHSFVYTAVHEDANDRQSPIVAVVSAGSAWDASLYNLLPDGVMGMKAVIQNNCGQQFTYEINGPEAIFLGEGDLHEPEYNEYKLTADLSFHTHPDFETTPGHCQFQMHIYPDSTFADLYFTWLPTIYACAVGASFLFVFWAFYVYNAFVNTRKEKLIGMAARSNAVISSLFPGKIRDQILGEETSNSNPRSFEELLGASATPGINTSAPLADYFATATVMFADICGFTAWSSVREPSQVFTLLEAVYGSFDKICKHTKVFKVETVGDCYVAATGIPKYHRDHAVLMIQFAHQISKEMTKMTQMLETTLGPDTSDLLLRIGIHTGPVTAGVIRGDKARFQLFGDTMNVASRIESNGIAGRIHISHETAECIRKCGKGHWLVKREDGSVVAKGKGDIQTYWIGKAVENSKPDSTTKYDTASESAESETFEEFGVTEQLCSTDGREDRLVNWNVTVFLDILKHIVARRNAYKKGGFTRKFELRGDDPEVLMSLGMRNYKPINGVREIIALPEFNDVAEGLKEDLQHVDIPKDVIEELRNYISTIAGLYRSNPFHNFEHASHVTMSVIKLLSRIKAPSDLEALEGRESSGDMSPDIHAQMHDHTYGITSDPLTQFACAFAALVHDVDHEGVPNTQLVKERAGVALVYDARSVAEQNSLVLAWNLLMSNRFAKLRSCICATATELTRFRELAINGVMATDIVDKELKQLRNNRWDKAFKRDNSSLNEGFDGDYAEQDRESINRKATIVIEHLIQASDVSHTMQHWHVYRKWNENLFRETYKAWQEGRCDSDPSINWYKGEIGFFDFYIIPLAKKLESCGVFGKSSDEFLNYAKSNREEWGKRGELIVQELVANAKNEFGEKRKA</sequence>
<dbReference type="InterPro" id="IPR050401">
    <property type="entry name" value="Cyclic_nucleotide_synthase"/>
</dbReference>
<dbReference type="PANTHER" id="PTHR11920">
    <property type="entry name" value="GUANYLYL CYCLASE"/>
    <property type="match status" value="1"/>
</dbReference>
<dbReference type="Gene3D" id="1.10.1300.10">
    <property type="entry name" value="3'5'-cyclic nucleotide phosphodiesterase, catalytic domain"/>
    <property type="match status" value="1"/>
</dbReference>
<keyword evidence="2 7" id="KW-0812">Transmembrane</keyword>
<evidence type="ECO:0000256" key="5">
    <source>
        <dbReference type="ARBA" id="ARBA00023136"/>
    </source>
</evidence>
<reference evidence="9" key="1">
    <citation type="submission" date="2023-08" db="EMBL/GenBank/DDBJ databases">
        <authorList>
            <person name="Audoor S."/>
            <person name="Bilcke G."/>
        </authorList>
    </citation>
    <scope>NUCLEOTIDE SEQUENCE</scope>
</reference>
<comment type="subcellular location">
    <subcellularLocation>
        <location evidence="1">Membrane</location>
    </subcellularLocation>
</comment>
<dbReference type="SMART" id="SM00471">
    <property type="entry name" value="HDc"/>
    <property type="match status" value="1"/>
</dbReference>
<evidence type="ECO:0000256" key="2">
    <source>
        <dbReference type="ARBA" id="ARBA00022692"/>
    </source>
</evidence>
<evidence type="ECO:0000313" key="10">
    <source>
        <dbReference type="Proteomes" id="UP001295423"/>
    </source>
</evidence>
<accession>A0AAD2FJZ0</accession>
<keyword evidence="10" id="KW-1185">Reference proteome</keyword>
<dbReference type="GO" id="GO:0001653">
    <property type="term" value="F:peptide receptor activity"/>
    <property type="evidence" value="ECO:0007669"/>
    <property type="project" value="TreeGrafter"/>
</dbReference>
<evidence type="ECO:0000259" key="8">
    <source>
        <dbReference type="PROSITE" id="PS50125"/>
    </source>
</evidence>
<dbReference type="PANTHER" id="PTHR11920:SF335">
    <property type="entry name" value="GUANYLATE CYCLASE"/>
    <property type="match status" value="1"/>
</dbReference>